<dbReference type="AlphaFoldDB" id="A0A1E1LT61"/>
<evidence type="ECO:0000313" key="1">
    <source>
        <dbReference type="EMBL" id="CZT13692.1"/>
    </source>
</evidence>
<accession>A0A1E1LT61</accession>
<dbReference type="InParanoid" id="A0A1E1LT61"/>
<name>A0A1E1LT61_9HELO</name>
<protein>
    <submittedName>
        <fullName evidence="1">Uncharacterized protein</fullName>
    </submittedName>
</protein>
<comment type="caution">
    <text evidence="1">The sequence shown here is derived from an EMBL/GenBank/DDBJ whole genome shotgun (WGS) entry which is preliminary data.</text>
</comment>
<reference evidence="2" key="1">
    <citation type="submission" date="2016-03" db="EMBL/GenBank/DDBJ databases">
        <authorList>
            <person name="Ploux O."/>
        </authorList>
    </citation>
    <scope>NUCLEOTIDE SEQUENCE [LARGE SCALE GENOMIC DNA]</scope>
    <source>
        <strain evidence="2">UK7</strain>
    </source>
</reference>
<keyword evidence="2" id="KW-1185">Reference proteome</keyword>
<sequence length="174" mass="19303">MEKYDAPETCHRADLVFMLAAQAFNALMNVSTRLLETGRSRLGPLPSQTISDIRALGGFMDVFAFVISSHLHPESNIWELIYEQATLTAVRRFGSAAHPLTSVNYFISCAAISSITTLLVIPQQIDGIYSLKRQEWCLVFAAGLFGYSWYGFHSSGASTVNHFQANIDDYQSPT</sequence>
<evidence type="ECO:0000313" key="2">
    <source>
        <dbReference type="Proteomes" id="UP000178129"/>
    </source>
</evidence>
<proteinExistence type="predicted"/>
<dbReference type="EMBL" id="FJUW01000095">
    <property type="protein sequence ID" value="CZT13692.1"/>
    <property type="molecule type" value="Genomic_DNA"/>
</dbReference>
<organism evidence="1 2">
    <name type="scientific">Rhynchosporium graminicola</name>
    <dbReference type="NCBI Taxonomy" id="2792576"/>
    <lineage>
        <taxon>Eukaryota</taxon>
        <taxon>Fungi</taxon>
        <taxon>Dikarya</taxon>
        <taxon>Ascomycota</taxon>
        <taxon>Pezizomycotina</taxon>
        <taxon>Leotiomycetes</taxon>
        <taxon>Helotiales</taxon>
        <taxon>Ploettnerulaceae</taxon>
        <taxon>Rhynchosporium</taxon>
    </lineage>
</organism>
<gene>
    <name evidence="1" type="ORF">RCO7_15260</name>
</gene>
<dbReference type="Proteomes" id="UP000178129">
    <property type="component" value="Unassembled WGS sequence"/>
</dbReference>